<reference evidence="1 2" key="1">
    <citation type="journal article" date="2016" name="Nat. Commun.">
        <title>Thousands of microbial genomes shed light on interconnected biogeochemical processes in an aquifer system.</title>
        <authorList>
            <person name="Anantharaman K."/>
            <person name="Brown C.T."/>
            <person name="Hug L.A."/>
            <person name="Sharon I."/>
            <person name="Castelle C.J."/>
            <person name="Probst A.J."/>
            <person name="Thomas B.C."/>
            <person name="Singh A."/>
            <person name="Wilkins M.J."/>
            <person name="Karaoz U."/>
            <person name="Brodie E.L."/>
            <person name="Williams K.H."/>
            <person name="Hubbard S.S."/>
            <person name="Banfield J.F."/>
        </authorList>
    </citation>
    <scope>NUCLEOTIDE SEQUENCE [LARGE SCALE GENOMIC DNA]</scope>
</reference>
<dbReference type="Proteomes" id="UP000178936">
    <property type="component" value="Unassembled WGS sequence"/>
</dbReference>
<comment type="caution">
    <text evidence="1">The sequence shown here is derived from an EMBL/GenBank/DDBJ whole genome shotgun (WGS) entry which is preliminary data.</text>
</comment>
<sequence length="104" mass="12101">MNKTKHRVQRRTKYLTEFDIDISKLAHGTTIIMKDHLGNKYTVIVVNPKEHLVRVISKGNKEVEDFTFEGVFKGTKGVRTNLTPFCWLPVPEGYICTYVEKVRF</sequence>
<protein>
    <submittedName>
        <fullName evidence="1">Uncharacterized protein</fullName>
    </submittedName>
</protein>
<evidence type="ECO:0000313" key="2">
    <source>
        <dbReference type="Proteomes" id="UP000178936"/>
    </source>
</evidence>
<evidence type="ECO:0000313" key="1">
    <source>
        <dbReference type="EMBL" id="OHA54370.1"/>
    </source>
</evidence>
<dbReference type="AlphaFoldDB" id="A0A1G2Q1B0"/>
<accession>A0A1G2Q1B0</accession>
<dbReference type="EMBL" id="MHTB01000049">
    <property type="protein sequence ID" value="OHA54370.1"/>
    <property type="molecule type" value="Genomic_DNA"/>
</dbReference>
<gene>
    <name evidence="1" type="ORF">A2226_03085</name>
</gene>
<organism evidence="1 2">
    <name type="scientific">Candidatus Veblenbacteria bacterium RIFOXYA2_FULL_43_9</name>
    <dbReference type="NCBI Taxonomy" id="1802425"/>
    <lineage>
        <taxon>Bacteria</taxon>
        <taxon>Candidatus Vebleniibacteriota</taxon>
    </lineage>
</organism>
<name>A0A1G2Q1B0_9BACT</name>
<proteinExistence type="predicted"/>